<sequence>MRATSTCCSRDTIDCLYSAILESLGNKTSSKASPSRPKQKERRGKNKKRALGTDYTEKTLNCYTKVCGAPSPTCGYQLLLRLQRPLIRACFSEPSRRTRYAGGWGK</sequence>
<dbReference type="AlphaFoldDB" id="A0A067RXC7"/>
<dbReference type="EMBL" id="KK852404">
    <property type="protein sequence ID" value="KDR24544.1"/>
    <property type="molecule type" value="Genomic_DNA"/>
</dbReference>
<dbReference type="Proteomes" id="UP000027135">
    <property type="component" value="Unassembled WGS sequence"/>
</dbReference>
<accession>A0A067RXC7</accession>
<organism evidence="2 3">
    <name type="scientific">Zootermopsis nevadensis</name>
    <name type="common">Dampwood termite</name>
    <dbReference type="NCBI Taxonomy" id="136037"/>
    <lineage>
        <taxon>Eukaryota</taxon>
        <taxon>Metazoa</taxon>
        <taxon>Ecdysozoa</taxon>
        <taxon>Arthropoda</taxon>
        <taxon>Hexapoda</taxon>
        <taxon>Insecta</taxon>
        <taxon>Pterygota</taxon>
        <taxon>Neoptera</taxon>
        <taxon>Polyneoptera</taxon>
        <taxon>Dictyoptera</taxon>
        <taxon>Blattodea</taxon>
        <taxon>Blattoidea</taxon>
        <taxon>Termitoidae</taxon>
        <taxon>Termopsidae</taxon>
        <taxon>Zootermopsis</taxon>
    </lineage>
</organism>
<gene>
    <name evidence="2" type="ORF">L798_13238</name>
</gene>
<proteinExistence type="predicted"/>
<protein>
    <submittedName>
        <fullName evidence="2">Uncharacterized protein</fullName>
    </submittedName>
</protein>
<feature type="region of interest" description="Disordered" evidence="1">
    <location>
        <begin position="26"/>
        <end position="52"/>
    </location>
</feature>
<evidence type="ECO:0000313" key="3">
    <source>
        <dbReference type="Proteomes" id="UP000027135"/>
    </source>
</evidence>
<reference evidence="2 3" key="1">
    <citation type="journal article" date="2014" name="Nat. Commun.">
        <title>Molecular traces of alternative social organization in a termite genome.</title>
        <authorList>
            <person name="Terrapon N."/>
            <person name="Li C."/>
            <person name="Robertson H.M."/>
            <person name="Ji L."/>
            <person name="Meng X."/>
            <person name="Booth W."/>
            <person name="Chen Z."/>
            <person name="Childers C.P."/>
            <person name="Glastad K.M."/>
            <person name="Gokhale K."/>
            <person name="Gowin J."/>
            <person name="Gronenberg W."/>
            <person name="Hermansen R.A."/>
            <person name="Hu H."/>
            <person name="Hunt B.G."/>
            <person name="Huylmans A.K."/>
            <person name="Khalil S.M."/>
            <person name="Mitchell R.D."/>
            <person name="Munoz-Torres M.C."/>
            <person name="Mustard J.A."/>
            <person name="Pan H."/>
            <person name="Reese J.T."/>
            <person name="Scharf M.E."/>
            <person name="Sun F."/>
            <person name="Vogel H."/>
            <person name="Xiao J."/>
            <person name="Yang W."/>
            <person name="Yang Z."/>
            <person name="Yang Z."/>
            <person name="Zhou J."/>
            <person name="Zhu J."/>
            <person name="Brent C.S."/>
            <person name="Elsik C.G."/>
            <person name="Goodisman M.A."/>
            <person name="Liberles D.A."/>
            <person name="Roe R.M."/>
            <person name="Vargo E.L."/>
            <person name="Vilcinskas A."/>
            <person name="Wang J."/>
            <person name="Bornberg-Bauer E."/>
            <person name="Korb J."/>
            <person name="Zhang G."/>
            <person name="Liebig J."/>
        </authorList>
    </citation>
    <scope>NUCLEOTIDE SEQUENCE [LARGE SCALE GENOMIC DNA]</scope>
    <source>
        <tissue evidence="2">Whole organism</tissue>
    </source>
</reference>
<dbReference type="InParanoid" id="A0A067RXC7"/>
<evidence type="ECO:0000256" key="1">
    <source>
        <dbReference type="SAM" id="MobiDB-lite"/>
    </source>
</evidence>
<keyword evidence="3" id="KW-1185">Reference proteome</keyword>
<evidence type="ECO:0000313" key="2">
    <source>
        <dbReference type="EMBL" id="KDR24544.1"/>
    </source>
</evidence>
<name>A0A067RXC7_ZOONE</name>
<feature type="compositionally biased region" description="Basic residues" evidence="1">
    <location>
        <begin position="37"/>
        <end position="50"/>
    </location>
</feature>